<gene>
    <name evidence="1" type="ORF">APC1503_1116</name>
</gene>
<reference evidence="1 2" key="1">
    <citation type="submission" date="2017-12" db="EMBL/GenBank/DDBJ databases">
        <title>Bifidobacterium longum APC/DPC strains.</title>
        <authorList>
            <person name="Arboleya S."/>
        </authorList>
    </citation>
    <scope>NUCLEOTIDE SEQUENCE [LARGE SCALE GENOMIC DNA]</scope>
    <source>
        <strain evidence="1 2">APC1503</strain>
    </source>
</reference>
<dbReference type="AlphaFoldDB" id="A0A2N0T190"/>
<sequence length="327" mass="35916">MDLIWTNTAHVPQGELVSPALDLQYGDEQNDFELTHATPGLLLSDGCYIGAEGTEFGGRVDAVRITVDDGHALYTLTGRTWHGLLAGKIIQPDSGADRLTVSGDANSIIRTVISRIGLSTVFDVPSETSGITLSNYSFRRYITAWDGLRMMLTAQGARLDLTYTAGRCRIRAVAADTYGDADSDQRISFEAQRIWTQVNHLTGLGKGQLRNRARSDWYADASGNISQTQTLTGDREIAQIYELTSSEGAELSDQTRDKLKDMWKQGTVDLTIPENLGLHIDDHVRAYDALTGVSVDSPIVRITVKLANGTPTIRYEAGQYSWPDEQD</sequence>
<evidence type="ECO:0000313" key="2">
    <source>
        <dbReference type="Proteomes" id="UP000232654"/>
    </source>
</evidence>
<name>A0A2N0T190_BIFLN</name>
<evidence type="ECO:0000313" key="1">
    <source>
        <dbReference type="EMBL" id="PKC89038.1"/>
    </source>
</evidence>
<proteinExistence type="predicted"/>
<organism evidence="1 2">
    <name type="scientific">Bifidobacterium longum</name>
    <dbReference type="NCBI Taxonomy" id="216816"/>
    <lineage>
        <taxon>Bacteria</taxon>
        <taxon>Bacillati</taxon>
        <taxon>Actinomycetota</taxon>
        <taxon>Actinomycetes</taxon>
        <taxon>Bifidobacteriales</taxon>
        <taxon>Bifidobacteriaceae</taxon>
        <taxon>Bifidobacterium</taxon>
    </lineage>
</organism>
<dbReference type="EMBL" id="PJDT01000016">
    <property type="protein sequence ID" value="PKC89038.1"/>
    <property type="molecule type" value="Genomic_DNA"/>
</dbReference>
<protein>
    <submittedName>
        <fullName evidence="1">Siphovirus ReqiPepy6 Gp37-like protein</fullName>
    </submittedName>
</protein>
<dbReference type="SUPFAM" id="SSF69279">
    <property type="entry name" value="Phage tail proteins"/>
    <property type="match status" value="1"/>
</dbReference>
<dbReference type="RefSeq" id="WP_101011195.1">
    <property type="nucleotide sequence ID" value="NZ_PJDT01000016.1"/>
</dbReference>
<comment type="caution">
    <text evidence="1">The sequence shown here is derived from an EMBL/GenBank/DDBJ whole genome shotgun (WGS) entry which is preliminary data.</text>
</comment>
<dbReference type="Proteomes" id="UP000232654">
    <property type="component" value="Unassembled WGS sequence"/>
</dbReference>
<accession>A0A2N0T190</accession>